<gene>
    <name evidence="3" type="ORF">COY90_02330</name>
</gene>
<comment type="caution">
    <text evidence="3">The sequence shown here is derived from an EMBL/GenBank/DDBJ whole genome shotgun (WGS) entry which is preliminary data.</text>
</comment>
<feature type="region of interest" description="Disordered" evidence="1">
    <location>
        <begin position="100"/>
        <end position="127"/>
    </location>
</feature>
<dbReference type="EMBL" id="PFLF01000051">
    <property type="protein sequence ID" value="PIY69105.1"/>
    <property type="molecule type" value="Genomic_DNA"/>
</dbReference>
<name>A0A2M7QD12_9BACT</name>
<dbReference type="AlphaFoldDB" id="A0A2M7QD12"/>
<dbReference type="InterPro" id="IPR008969">
    <property type="entry name" value="CarboxyPept-like_regulatory"/>
</dbReference>
<dbReference type="Proteomes" id="UP000230108">
    <property type="component" value="Unassembled WGS sequence"/>
</dbReference>
<organism evidence="3 4">
    <name type="scientific">Candidatus Roizmanbacteria bacterium CG_4_10_14_0_8_um_filter_39_9</name>
    <dbReference type="NCBI Taxonomy" id="1974829"/>
    <lineage>
        <taxon>Bacteria</taxon>
        <taxon>Candidatus Roizmaniibacteriota</taxon>
    </lineage>
</organism>
<dbReference type="Pfam" id="PF13620">
    <property type="entry name" value="CarboxypepD_reg"/>
    <property type="match status" value="1"/>
</dbReference>
<dbReference type="Gene3D" id="2.60.40.1120">
    <property type="entry name" value="Carboxypeptidase-like, regulatory domain"/>
    <property type="match status" value="1"/>
</dbReference>
<accession>A0A2M7QD12</accession>
<evidence type="ECO:0000256" key="2">
    <source>
        <dbReference type="SAM" id="SignalP"/>
    </source>
</evidence>
<protein>
    <recommendedName>
        <fullName evidence="5">4Fe-4S ferredoxin-type domain-containing protein</fullName>
    </recommendedName>
</protein>
<evidence type="ECO:0008006" key="5">
    <source>
        <dbReference type="Google" id="ProtNLM"/>
    </source>
</evidence>
<evidence type="ECO:0000313" key="3">
    <source>
        <dbReference type="EMBL" id="PIY69105.1"/>
    </source>
</evidence>
<evidence type="ECO:0000256" key="1">
    <source>
        <dbReference type="SAM" id="MobiDB-lite"/>
    </source>
</evidence>
<proteinExistence type="predicted"/>
<feature type="chain" id="PRO_5014656746" description="4Fe-4S ferredoxin-type domain-containing protein" evidence="2">
    <location>
        <begin position="27"/>
        <end position="469"/>
    </location>
</feature>
<reference evidence="4" key="1">
    <citation type="submission" date="2017-09" db="EMBL/GenBank/DDBJ databases">
        <title>Depth-based differentiation of microbial function through sediment-hosted aquifers and enrichment of novel symbionts in the deep terrestrial subsurface.</title>
        <authorList>
            <person name="Probst A.J."/>
            <person name="Ladd B."/>
            <person name="Jarett J.K."/>
            <person name="Geller-Mcgrath D.E."/>
            <person name="Sieber C.M.K."/>
            <person name="Emerson J.B."/>
            <person name="Anantharaman K."/>
            <person name="Thomas B.C."/>
            <person name="Malmstrom R."/>
            <person name="Stieglmeier M."/>
            <person name="Klingl A."/>
            <person name="Woyke T."/>
            <person name="Ryan C.M."/>
            <person name="Banfield J.F."/>
        </authorList>
    </citation>
    <scope>NUCLEOTIDE SEQUENCE [LARGE SCALE GENOMIC DNA]</scope>
</reference>
<keyword evidence="2" id="KW-0732">Signal</keyword>
<dbReference type="SUPFAM" id="SSF49464">
    <property type="entry name" value="Carboxypeptidase regulatory domain-like"/>
    <property type="match status" value="1"/>
</dbReference>
<evidence type="ECO:0000313" key="4">
    <source>
        <dbReference type="Proteomes" id="UP000230108"/>
    </source>
</evidence>
<sequence length="469" mass="51595">MKHTNKYVLVLMLSILISFYAIPAQATIPCPPEGCPPCSFTTCGQYCKDRSKGMGSCPDCVASCPPKAEDGPCPPGEKGCDEFKVKCNCGNGSITCHKDKKGPPGPTNTPAPTNPPPTKPPATPTPIQPTVLITIPQPSPNEIESDSDGTNMALNGKSWICLQTTACTVAGANCKGGNPEHRTLITTKKTVNGAKSPLVPNKMTYIFECLKEDNEKQYKCTTGNSALDKVTAKSDFLSTLSSKYGYMFNELTNHETGDKIDQRDEKQVPKTDEDGFLGKYEWESSTTTQIGRLMMSLQLLNEGDNISGLQKSQQLGTFTYGDENNEQVCIFIKWDPRGIVFDADSLKPIEGVKVSLYRQNPSHNFILLGSDDVFGGITNPTNTDEKGRYEFFVPNGVYKLMVEKEGFRPQYEGIPDTTYTVYDNIYTGGEIITNGRMETRHISLKQITFVDKTIKYLYSVYSSLKGAIR</sequence>
<feature type="signal peptide" evidence="2">
    <location>
        <begin position="1"/>
        <end position="26"/>
    </location>
</feature>
<feature type="compositionally biased region" description="Pro residues" evidence="1">
    <location>
        <begin position="103"/>
        <end position="127"/>
    </location>
</feature>